<keyword evidence="2" id="KW-1185">Reference proteome</keyword>
<gene>
    <name evidence="1" type="ORF">SSLN_LOCUS14579</name>
</gene>
<organism evidence="3">
    <name type="scientific">Schistocephalus solidus</name>
    <name type="common">Tapeworm</name>
    <dbReference type="NCBI Taxonomy" id="70667"/>
    <lineage>
        <taxon>Eukaryota</taxon>
        <taxon>Metazoa</taxon>
        <taxon>Spiralia</taxon>
        <taxon>Lophotrochozoa</taxon>
        <taxon>Platyhelminthes</taxon>
        <taxon>Cestoda</taxon>
        <taxon>Eucestoda</taxon>
        <taxon>Diphyllobothriidea</taxon>
        <taxon>Diphyllobothriidae</taxon>
        <taxon>Schistocephalus</taxon>
    </lineage>
</organism>
<proteinExistence type="predicted"/>
<reference evidence="1 2" key="2">
    <citation type="submission" date="2018-11" db="EMBL/GenBank/DDBJ databases">
        <authorList>
            <consortium name="Pathogen Informatics"/>
        </authorList>
    </citation>
    <scope>NUCLEOTIDE SEQUENCE [LARGE SCALE GENOMIC DNA]</scope>
    <source>
        <strain evidence="1 2">NST_G2</strain>
    </source>
</reference>
<reference evidence="3" key="1">
    <citation type="submission" date="2016-06" db="UniProtKB">
        <authorList>
            <consortium name="WormBaseParasite"/>
        </authorList>
    </citation>
    <scope>IDENTIFICATION</scope>
</reference>
<accession>A0A183TDN1</accession>
<protein>
    <submittedName>
        <fullName evidence="1 3">Uncharacterized protein</fullName>
    </submittedName>
</protein>
<evidence type="ECO:0000313" key="1">
    <source>
        <dbReference type="EMBL" id="VDM00965.1"/>
    </source>
</evidence>
<evidence type="ECO:0000313" key="2">
    <source>
        <dbReference type="Proteomes" id="UP000275846"/>
    </source>
</evidence>
<sequence length="120" mass="13301">MRLLRPDPEILFAMRAGIGPTLQCHPFSGLFSLAVPAILREVSEGTSYRMVRLVFRPILTFDDRFVRPSRCGYPPEFPVASTSASILHHLSGLIVHAPAPPDDAPAPTTTAERFTSFRLR</sequence>
<dbReference type="OrthoDB" id="5856784at2759"/>
<dbReference type="WBParaSite" id="SSLN_0001513201-mRNA-1">
    <property type="protein sequence ID" value="SSLN_0001513201-mRNA-1"/>
    <property type="gene ID" value="SSLN_0001513201"/>
</dbReference>
<dbReference type="EMBL" id="UYSU01039107">
    <property type="protein sequence ID" value="VDM00965.1"/>
    <property type="molecule type" value="Genomic_DNA"/>
</dbReference>
<evidence type="ECO:0000313" key="3">
    <source>
        <dbReference type="WBParaSite" id="SSLN_0001513201-mRNA-1"/>
    </source>
</evidence>
<dbReference type="Proteomes" id="UP000275846">
    <property type="component" value="Unassembled WGS sequence"/>
</dbReference>
<dbReference type="AlphaFoldDB" id="A0A183TDN1"/>
<name>A0A183TDN1_SCHSO</name>